<proteinExistence type="predicted"/>
<evidence type="ECO:0000313" key="4">
    <source>
        <dbReference type="Proteomes" id="UP000515150"/>
    </source>
</evidence>
<evidence type="ECO:0000256" key="2">
    <source>
        <dbReference type="SAM" id="Phobius"/>
    </source>
</evidence>
<dbReference type="Proteomes" id="UP000515150">
    <property type="component" value="Chromosome 13"/>
</dbReference>
<dbReference type="SMART" id="SM01411">
    <property type="entry name" value="Ephrin_rec_like"/>
    <property type="match status" value="1"/>
</dbReference>
<dbReference type="PANTHER" id="PTHR47236:SF5">
    <property type="entry name" value="GENE, 32742-RELATED"/>
    <property type="match status" value="1"/>
</dbReference>
<dbReference type="InParanoid" id="A0A6P7PE51"/>
<name>A0A6P7PE51_BETSP</name>
<dbReference type="GeneID" id="114868237"/>
<reference evidence="5" key="1">
    <citation type="submission" date="2025-08" db="UniProtKB">
        <authorList>
            <consortium name="RefSeq"/>
        </authorList>
    </citation>
    <scope>IDENTIFICATION</scope>
</reference>
<keyword evidence="4" id="KW-1185">Reference proteome</keyword>
<keyword evidence="2" id="KW-0812">Transmembrane</keyword>
<accession>A0A6P7PE51</accession>
<dbReference type="RefSeq" id="XP_029027514.3">
    <property type="nucleotide sequence ID" value="XM_029171681.3"/>
</dbReference>
<organism evidence="4 5">
    <name type="scientific">Betta splendens</name>
    <name type="common">Siamese fighting fish</name>
    <dbReference type="NCBI Taxonomy" id="158456"/>
    <lineage>
        <taxon>Eukaryota</taxon>
        <taxon>Metazoa</taxon>
        <taxon>Chordata</taxon>
        <taxon>Craniata</taxon>
        <taxon>Vertebrata</taxon>
        <taxon>Euteleostomi</taxon>
        <taxon>Actinopterygii</taxon>
        <taxon>Neopterygii</taxon>
        <taxon>Teleostei</taxon>
        <taxon>Neoteleostei</taxon>
        <taxon>Acanthomorphata</taxon>
        <taxon>Anabantaria</taxon>
        <taxon>Anabantiformes</taxon>
        <taxon>Anabantoidei</taxon>
        <taxon>Osphronemidae</taxon>
        <taxon>Betta</taxon>
    </lineage>
</organism>
<protein>
    <submittedName>
        <fullName evidence="5">Uncharacterized protein si:dkey-103g5.4 isoform X1</fullName>
    </submittedName>
</protein>
<evidence type="ECO:0000256" key="3">
    <source>
        <dbReference type="SAM" id="SignalP"/>
    </source>
</evidence>
<evidence type="ECO:0000313" key="5">
    <source>
        <dbReference type="RefSeq" id="XP_029027514.3"/>
    </source>
</evidence>
<feature type="signal peptide" evidence="3">
    <location>
        <begin position="1"/>
        <end position="24"/>
    </location>
</feature>
<keyword evidence="3" id="KW-0732">Signal</keyword>
<keyword evidence="2" id="KW-1133">Transmembrane helix</keyword>
<evidence type="ECO:0000256" key="1">
    <source>
        <dbReference type="SAM" id="MobiDB-lite"/>
    </source>
</evidence>
<keyword evidence="2" id="KW-0472">Membrane</keyword>
<dbReference type="KEGG" id="bspl:114868237"/>
<gene>
    <name evidence="5" type="primary">si:dkey-103g5.4</name>
</gene>
<dbReference type="PANTHER" id="PTHR47236">
    <property type="entry name" value="GENE, 32742-RELATED-RELATED"/>
    <property type="match status" value="1"/>
</dbReference>
<feature type="chain" id="PRO_5040969077" evidence="3">
    <location>
        <begin position="25"/>
        <end position="1771"/>
    </location>
</feature>
<dbReference type="OrthoDB" id="439917at2759"/>
<sequence length="1771" mass="195185">MLRTRSCWCLCWISASVLLSPAHGHAGDYNQERPPCQPGFYCPAGSSSPVPCPEGTYGPTAEAVSVDGCLTCPPHHYCPRAGLSAFSPCGPEAVQPLPGQDACICPGEGQRFQASDGRCHCTIGYQPTGRGDACMRRLYDVCADGEARTQHGDCLDRRQWSLHCSRQVCESAADYRGYDTELGLCVCSEPPGRAACRGLCPNRAATELTLRCRSDGEAELAWSSGGQVLGVSDLIHVKLLNKWDSPPCSRHDSSHLVYIVQTTEAGFLGLLDGLPTELQQPHPASTQPDAQSSADIPDSDVWLEAVVKNISDGEKTSSNMRGSRYNLQEDMRSVTGILNPTACLHMGDVIMFTVNARHYPQYDLDNLYNTNADFDWGAFRQLEEELTLSWTPPSLFSFPLTQPGVYVFTLSSNQHKHLYVRVMPAGAQCYEPGPFFPAIPHHMTRMGIRRRRNLLLRPDWLVTGGLLFGAVVILCLCVTLLILFREYGWPEKGPVRPRYRSQQLAYHMDDYSSKGSRVVSLRKTHRNQQTRLTQDSIQAGVCTDASEDFWDYEHQVDLEAFSSNTFYSLLLKQSLSVTMRLGQLTAEVKELYQGVLGKLQLLHPCLIAEERVGERNERMRREVEREAFRRKTLASQLRTLLDRQLQVVRQEQQAQQRAHSLFTTHLKQCTRLVSTVYDHDHTSCELEQQNLLQRLTALVDEMGELVSGECQRQGAWGFMGEGTGAKLLCPNTGTVLNKGDIFGPDGGLRAGQALHQDPVTGLIRANPQSLMLLNSGHALAVPPEYVLHPQTGRIVPIAGNLAYDPASSALVFTTDLCTDDSRKWDSPLLPFIPYPVRCQSDQPLPTTRLRGLRPGHRPQLGAPMADPDTGVPVPTLGVTIHPQTGQLYPLGGLHVCPITRLPQPIQIGYPMLDPRTGNVVLTVGVALDPVTGAVLPVGGLLLYESFVDPLSGRMLRVGGASMSGATVVPNAGGYQALLDSKVLAAMFKVLQLLKPLTGEWGSDPSLRHQPPRGSVGDRGSRRRDGLGAAAQELQQAWGRSLHGLLQLQARLEMLLDWAAGVQQDGGALGEIRLPGSDVCVPALLGMEYPDPVGSGLSVPVLGSQTDPISGSTVPLAGTMQDPEGKGLVPIRYGAHTVDPVTGVLAPVVGARLDVSRKSIVPLTACYWLTVVDRTDSIQVEALQREVCARNTYWQQQRQREEDVLSDLDAALFQGLFQVTKADSSQVQWSGRQLREAAAELQDSAQAEAQRRAGQHSHLAVILPGHVVHILTQGDKDEWDQQWVWHSELVSGLDKLDVCVEQLQQEQEKWPTQERAQASARKLRLKELWEQTSSRQTELETALSMLHFVRQLSQLRADTAQAVLCGNFWYKEYGLVQSSGHVTAAKVMGFLKQKTLPLLETLKQLLEDKLPSSPSHQQISVKPVDFKGFDFGHAAVPPTKQTCGLEAASGVWTVSVPVVKGISTQTLREPVNVAQAPDPALEPSSAQTRSSQRHTASSGIYSQESQSVKEPRPAHNPAEDWAKLLQLSPAFQVLKAVEQQLKTWACGTGLLRPDDRCNTFMDILDAQWECEGELIPLDPSVLSPREFLVYQHGLYLMHALHHLKLTPIISLQIASSLPINNYYSNAFRNSFFFQEAEETLFVRRHRLQSVGGFSLLLIHCLSHIASKDMCSDSRPAFRRLFFKLLQASLEELFEARLGIIPSGLESNFSSCFQDQDHSGDLKGTTASLASRLTRLSRGGLFEHGAQEFAELHKKHSAVSLSELEGLLREKID</sequence>
<feature type="compositionally biased region" description="Polar residues" evidence="1">
    <location>
        <begin position="1483"/>
        <end position="1505"/>
    </location>
</feature>
<feature type="region of interest" description="Disordered" evidence="1">
    <location>
        <begin position="1000"/>
        <end position="1027"/>
    </location>
</feature>
<feature type="region of interest" description="Disordered" evidence="1">
    <location>
        <begin position="1469"/>
        <end position="1514"/>
    </location>
</feature>
<feature type="transmembrane region" description="Helical" evidence="2">
    <location>
        <begin position="460"/>
        <end position="484"/>
    </location>
</feature>